<dbReference type="PANTHER" id="PTHR10340">
    <property type="entry name" value="SPHINGOMYELIN PHOSPHODIESTERASE"/>
    <property type="match status" value="1"/>
</dbReference>
<dbReference type="PROSITE" id="PS51257">
    <property type="entry name" value="PROKAR_LIPOPROTEIN"/>
    <property type="match status" value="1"/>
</dbReference>
<dbReference type="SUPFAM" id="SSF56300">
    <property type="entry name" value="Metallo-dependent phosphatases"/>
    <property type="match status" value="1"/>
</dbReference>
<feature type="signal peptide" evidence="6">
    <location>
        <begin position="1"/>
        <end position="30"/>
    </location>
</feature>
<keyword evidence="6" id="KW-0732">Signal</keyword>
<feature type="chain" id="PRO_5002252796" description="Saposin B-type domain-containing protein" evidence="6">
    <location>
        <begin position="31"/>
        <end position="779"/>
    </location>
</feature>
<feature type="region of interest" description="Disordered" evidence="5">
    <location>
        <begin position="282"/>
        <end position="307"/>
    </location>
</feature>
<dbReference type="GO" id="GO:0005615">
    <property type="term" value="C:extracellular space"/>
    <property type="evidence" value="ECO:0007669"/>
    <property type="project" value="TreeGrafter"/>
</dbReference>
<keyword evidence="1" id="KW-0378">Hydrolase</keyword>
<evidence type="ECO:0000256" key="2">
    <source>
        <dbReference type="ARBA" id="ARBA00023157"/>
    </source>
</evidence>
<dbReference type="Pfam" id="PF00149">
    <property type="entry name" value="Metallophos"/>
    <property type="match status" value="1"/>
</dbReference>
<dbReference type="InterPro" id="IPR011001">
    <property type="entry name" value="Saposin-like"/>
</dbReference>
<dbReference type="RefSeq" id="XP_004343762.2">
    <property type="nucleotide sequence ID" value="XM_004343712.2"/>
</dbReference>
<dbReference type="STRING" id="595528.A0A0D2UP49"/>
<name>A0A0D2UP49_CAPO3</name>
<sequence>MSELRKSVLFTLVLALAACCLVHQFSTAYAAPVINQRSVGAARRTSNRVANAPGDKKNADQSLRFADRRRRDLAAPLVPLPFNNPFTDSKLSNFISLCGTCQRLLPTLKLVSTTVDDPTIELAFKTICSQSLSFFGYDTDKVCPGLSSRYVPAVVSALRASYLTPDEICSLVNYCIVPNITMGTNGQNSVVDLTPFLTLSERRNDNRPARGGDANPSGLMQSQQLTDAVQMLALLFQDRLPHARTKASASRRGGAQTAPHVARFDRAARVSTSATPDLARLFGSRKSASRQPRSDPNKLERRNFPTYTQGVSPNATIRVLQLTDIHLDLTYAAGTKVDCGTYLCCQPSDGSGTAGEFGDYQCDLAPRTIRSLFAYINATFAFVGNSAVTNETAANGRLDFGIWNGDNPAHDFWNSTWTKNLNRTATIAAILKANLPQLPLFPTSGNHDYYPDNLFDPRSDMYQLDGLANVYANLVPNNTLNNFRYLGAYTTGILPGLRLVAMNTQFGYSRNYYVVLNSQLDIVRQHQEFLVTTLTNARASGEKVVLIGHVPPGTLDATPPYGGAVADLLTQFQDVIVLAAFGHEHLDYYQIAHAVSTANGTSVTLLDQPTRVTFIAPSLTPYVDLNPAFRVYTLNATTFELLDHETYFFNLTQANLDAKASGAAANATRLDEIALSAWGRLYSMKETFNMTDMSTTSFAALSQRLRVDEQLASLFVTLMHAGNGARPCDLESCAAVLYCLTNNAIVNYYAGCLEAFETNKRRSSPAVPALPLDYFGRRC</sequence>
<keyword evidence="2" id="KW-1015">Disulfide bond</keyword>
<evidence type="ECO:0000256" key="5">
    <source>
        <dbReference type="SAM" id="MobiDB-lite"/>
    </source>
</evidence>
<keyword evidence="4" id="KW-0326">Glycosidase</keyword>
<dbReference type="GO" id="GO:0008081">
    <property type="term" value="F:phosphoric diester hydrolase activity"/>
    <property type="evidence" value="ECO:0007669"/>
    <property type="project" value="TreeGrafter"/>
</dbReference>
<dbReference type="PANTHER" id="PTHR10340:SF34">
    <property type="entry name" value="SPHINGOMYELIN PHOSPHODIESTERASE"/>
    <property type="match status" value="1"/>
</dbReference>
<dbReference type="SUPFAM" id="SSF47862">
    <property type="entry name" value="Saposin"/>
    <property type="match status" value="1"/>
</dbReference>
<evidence type="ECO:0000313" key="9">
    <source>
        <dbReference type="Proteomes" id="UP000008743"/>
    </source>
</evidence>
<dbReference type="InParanoid" id="A0A0D2UP49"/>
<dbReference type="OrthoDB" id="282973at2759"/>
<dbReference type="InterPro" id="IPR004843">
    <property type="entry name" value="Calcineurin-like_PHP"/>
</dbReference>
<proteinExistence type="predicted"/>
<protein>
    <recommendedName>
        <fullName evidence="7">Saposin B-type domain-containing protein</fullName>
    </recommendedName>
</protein>
<evidence type="ECO:0000259" key="7">
    <source>
        <dbReference type="PROSITE" id="PS50015"/>
    </source>
</evidence>
<dbReference type="PhylomeDB" id="A0A0D2UP49"/>
<dbReference type="InterPro" id="IPR041805">
    <property type="entry name" value="ASMase/PPN1_MPP"/>
</dbReference>
<dbReference type="InterPro" id="IPR008139">
    <property type="entry name" value="SaposinB_dom"/>
</dbReference>
<dbReference type="InterPro" id="IPR029052">
    <property type="entry name" value="Metallo-depent_PP-like"/>
</dbReference>
<reference evidence="9" key="1">
    <citation type="submission" date="2011-02" db="EMBL/GenBank/DDBJ databases">
        <title>The Genome Sequence of Capsaspora owczarzaki ATCC 30864.</title>
        <authorList>
            <person name="Russ C."/>
            <person name="Cuomo C."/>
            <person name="Burger G."/>
            <person name="Gray M.W."/>
            <person name="Holland P.W.H."/>
            <person name="King N."/>
            <person name="Lang F.B.F."/>
            <person name="Roger A.J."/>
            <person name="Ruiz-Trillo I."/>
            <person name="Young S.K."/>
            <person name="Zeng Q."/>
            <person name="Gargeya S."/>
            <person name="Alvarado L."/>
            <person name="Berlin A."/>
            <person name="Chapman S.B."/>
            <person name="Chen Z."/>
            <person name="Freedman E."/>
            <person name="Gellesch M."/>
            <person name="Goldberg J."/>
            <person name="Griggs A."/>
            <person name="Gujja S."/>
            <person name="Heilman E."/>
            <person name="Heiman D."/>
            <person name="Howarth C."/>
            <person name="Mehta T."/>
            <person name="Neiman D."/>
            <person name="Pearson M."/>
            <person name="Roberts A."/>
            <person name="Saif S."/>
            <person name="Shea T."/>
            <person name="Shenoy N."/>
            <person name="Sisk P."/>
            <person name="Stolte C."/>
            <person name="Sykes S."/>
            <person name="White J."/>
            <person name="Yandava C."/>
            <person name="Haas B."/>
            <person name="Nusbaum C."/>
            <person name="Birren B."/>
        </authorList>
    </citation>
    <scope>NUCLEOTIDE SEQUENCE</scope>
    <source>
        <strain evidence="9">ATCC 30864</strain>
    </source>
</reference>
<dbReference type="Proteomes" id="UP000008743">
    <property type="component" value="Unassembled WGS sequence"/>
</dbReference>
<feature type="compositionally biased region" description="Basic and acidic residues" evidence="5">
    <location>
        <begin position="292"/>
        <end position="303"/>
    </location>
</feature>
<dbReference type="Gene3D" id="3.60.21.10">
    <property type="match status" value="1"/>
</dbReference>
<evidence type="ECO:0000256" key="6">
    <source>
        <dbReference type="SAM" id="SignalP"/>
    </source>
</evidence>
<organism evidence="8 9">
    <name type="scientific">Capsaspora owczarzaki (strain ATCC 30864)</name>
    <dbReference type="NCBI Taxonomy" id="595528"/>
    <lineage>
        <taxon>Eukaryota</taxon>
        <taxon>Filasterea</taxon>
        <taxon>Capsaspora</taxon>
    </lineage>
</organism>
<accession>A0A0D2UP49</accession>
<dbReference type="GO" id="GO:0016798">
    <property type="term" value="F:hydrolase activity, acting on glycosyl bonds"/>
    <property type="evidence" value="ECO:0007669"/>
    <property type="project" value="UniProtKB-KW"/>
</dbReference>
<evidence type="ECO:0000256" key="1">
    <source>
        <dbReference type="ARBA" id="ARBA00022801"/>
    </source>
</evidence>
<evidence type="ECO:0000256" key="4">
    <source>
        <dbReference type="ARBA" id="ARBA00023295"/>
    </source>
</evidence>
<dbReference type="AlphaFoldDB" id="A0A0D2UP49"/>
<dbReference type="EMBL" id="KE346372">
    <property type="protein sequence ID" value="KJE96766.1"/>
    <property type="molecule type" value="Genomic_DNA"/>
</dbReference>
<evidence type="ECO:0000256" key="3">
    <source>
        <dbReference type="ARBA" id="ARBA00023180"/>
    </source>
</evidence>
<keyword evidence="9" id="KW-1185">Reference proteome</keyword>
<keyword evidence="3" id="KW-0325">Glycoprotein</keyword>
<dbReference type="CDD" id="cd00842">
    <property type="entry name" value="MPP_ASMase"/>
    <property type="match status" value="1"/>
</dbReference>
<dbReference type="PROSITE" id="PS50015">
    <property type="entry name" value="SAP_B"/>
    <property type="match status" value="1"/>
</dbReference>
<dbReference type="eggNOG" id="KOG3770">
    <property type="taxonomic scope" value="Eukaryota"/>
</dbReference>
<feature type="domain" description="Saposin B-type" evidence="7">
    <location>
        <begin position="94"/>
        <end position="179"/>
    </location>
</feature>
<evidence type="ECO:0000313" key="8">
    <source>
        <dbReference type="EMBL" id="KJE96766.1"/>
    </source>
</evidence>
<gene>
    <name evidence="8" type="ORF">CAOG_007038</name>
</gene>
<dbReference type="Gene3D" id="1.10.225.10">
    <property type="entry name" value="Saposin-like"/>
    <property type="match status" value="1"/>
</dbReference>